<dbReference type="PRINTS" id="PR00853">
    <property type="entry name" value="XPGRADSUPER"/>
</dbReference>
<dbReference type="Pfam" id="PF00867">
    <property type="entry name" value="XPG_I"/>
    <property type="match status" value="1"/>
</dbReference>
<dbReference type="SMART" id="SM00485">
    <property type="entry name" value="XPGN"/>
    <property type="match status" value="1"/>
</dbReference>
<dbReference type="Proteomes" id="UP000005408">
    <property type="component" value="Unassembled WGS sequence"/>
</dbReference>
<dbReference type="InterPro" id="IPR029060">
    <property type="entry name" value="PIN-like_dom_sf"/>
</dbReference>
<dbReference type="SUPFAM" id="SSF47807">
    <property type="entry name" value="5' to 3' exonuclease, C-terminal subdomain"/>
    <property type="match status" value="1"/>
</dbReference>
<evidence type="ECO:0000256" key="3">
    <source>
        <dbReference type="ARBA" id="ARBA00022553"/>
    </source>
</evidence>
<evidence type="ECO:0000256" key="9">
    <source>
        <dbReference type="ARBA" id="ARBA00022842"/>
    </source>
</evidence>
<dbReference type="Gene3D" id="3.40.50.1010">
    <property type="entry name" value="5'-nuclease"/>
    <property type="match status" value="1"/>
</dbReference>
<protein>
    <recommendedName>
        <fullName evidence="14">Flap endonuclease GEN homolog 1</fullName>
    </recommendedName>
</protein>
<evidence type="ECO:0000256" key="7">
    <source>
        <dbReference type="ARBA" id="ARBA00022763"/>
    </source>
</evidence>
<dbReference type="PANTHER" id="PTHR11081:SF70">
    <property type="entry name" value="FLAP ENDONUCLEASE GEN HOMOLOG 1"/>
    <property type="match status" value="1"/>
</dbReference>
<evidence type="ECO:0000256" key="1">
    <source>
        <dbReference type="ARBA" id="ARBA00001946"/>
    </source>
</evidence>
<dbReference type="EnsemblMetazoa" id="G3855.1">
    <property type="protein sequence ID" value="G3855.1:cds"/>
    <property type="gene ID" value="G3855"/>
</dbReference>
<dbReference type="InterPro" id="IPR036279">
    <property type="entry name" value="5-3_exonuclease_C_sf"/>
</dbReference>
<evidence type="ECO:0000256" key="12">
    <source>
        <dbReference type="ARBA" id="ARBA00038112"/>
    </source>
</evidence>
<comment type="cofactor">
    <cofactor evidence="1">
        <name>Mg(2+)</name>
        <dbReference type="ChEBI" id="CHEBI:18420"/>
    </cofactor>
</comment>
<dbReference type="SMART" id="SM00484">
    <property type="entry name" value="XPGI"/>
    <property type="match status" value="1"/>
</dbReference>
<dbReference type="GO" id="GO:0005634">
    <property type="term" value="C:nucleus"/>
    <property type="evidence" value="ECO:0007669"/>
    <property type="project" value="UniProtKB-SubCell"/>
</dbReference>
<dbReference type="InterPro" id="IPR006086">
    <property type="entry name" value="XPG-I_dom"/>
</dbReference>
<evidence type="ECO:0000256" key="10">
    <source>
        <dbReference type="ARBA" id="ARBA00023204"/>
    </source>
</evidence>
<evidence type="ECO:0000259" key="16">
    <source>
        <dbReference type="SMART" id="SM00484"/>
    </source>
</evidence>
<evidence type="ECO:0000256" key="6">
    <source>
        <dbReference type="ARBA" id="ARBA00022759"/>
    </source>
</evidence>
<feature type="compositionally biased region" description="Basic and acidic residues" evidence="15">
    <location>
        <begin position="417"/>
        <end position="430"/>
    </location>
</feature>
<dbReference type="SMART" id="SM00279">
    <property type="entry name" value="HhH2"/>
    <property type="match status" value="1"/>
</dbReference>
<dbReference type="GO" id="GO:0046872">
    <property type="term" value="F:metal ion binding"/>
    <property type="evidence" value="ECO:0007669"/>
    <property type="project" value="UniProtKB-KW"/>
</dbReference>
<feature type="compositionally biased region" description="Polar residues" evidence="15">
    <location>
        <begin position="850"/>
        <end position="864"/>
    </location>
</feature>
<evidence type="ECO:0000313" key="19">
    <source>
        <dbReference type="Proteomes" id="UP000005408"/>
    </source>
</evidence>
<dbReference type="GO" id="GO:0008821">
    <property type="term" value="F:crossover junction DNA endonuclease activity"/>
    <property type="evidence" value="ECO:0007669"/>
    <property type="project" value="UniProtKB-ARBA"/>
</dbReference>
<dbReference type="SUPFAM" id="SSF88723">
    <property type="entry name" value="PIN domain-like"/>
    <property type="match status" value="1"/>
</dbReference>
<feature type="domain" description="XPG-I" evidence="16">
    <location>
        <begin position="123"/>
        <end position="194"/>
    </location>
</feature>
<dbReference type="Gene3D" id="1.10.150.20">
    <property type="entry name" value="5' to 3' exonuclease, C-terminal subdomain"/>
    <property type="match status" value="1"/>
</dbReference>
<comment type="subunit">
    <text evidence="13">Largely monomeric, dimerizes on the Holliday junction and the first nick occurs upon dimerization at the junction.</text>
</comment>
<proteinExistence type="inferred from homology"/>
<keyword evidence="19" id="KW-1185">Reference proteome</keyword>
<organism evidence="18 19">
    <name type="scientific">Magallana gigas</name>
    <name type="common">Pacific oyster</name>
    <name type="synonym">Crassostrea gigas</name>
    <dbReference type="NCBI Taxonomy" id="29159"/>
    <lineage>
        <taxon>Eukaryota</taxon>
        <taxon>Metazoa</taxon>
        <taxon>Spiralia</taxon>
        <taxon>Lophotrochozoa</taxon>
        <taxon>Mollusca</taxon>
        <taxon>Bivalvia</taxon>
        <taxon>Autobranchia</taxon>
        <taxon>Pteriomorphia</taxon>
        <taxon>Ostreida</taxon>
        <taxon>Ostreoidea</taxon>
        <taxon>Ostreidae</taxon>
        <taxon>Magallana</taxon>
    </lineage>
</organism>
<comment type="subcellular location">
    <subcellularLocation>
        <location evidence="2">Nucleus</location>
    </subcellularLocation>
</comment>
<keyword evidence="5" id="KW-0479">Metal-binding</keyword>
<evidence type="ECO:0000256" key="2">
    <source>
        <dbReference type="ARBA" id="ARBA00004123"/>
    </source>
</evidence>
<dbReference type="Pfam" id="PF18704">
    <property type="entry name" value="Chromo_2"/>
    <property type="match status" value="1"/>
</dbReference>
<feature type="domain" description="XPG N-terminal" evidence="17">
    <location>
        <begin position="1"/>
        <end position="96"/>
    </location>
</feature>
<evidence type="ECO:0000256" key="8">
    <source>
        <dbReference type="ARBA" id="ARBA00022801"/>
    </source>
</evidence>
<dbReference type="GO" id="GO:0017108">
    <property type="term" value="F:5'-flap endonuclease activity"/>
    <property type="evidence" value="ECO:0007669"/>
    <property type="project" value="TreeGrafter"/>
</dbReference>
<evidence type="ECO:0000256" key="15">
    <source>
        <dbReference type="SAM" id="MobiDB-lite"/>
    </source>
</evidence>
<dbReference type="OMA" id="VNTHEMS"/>
<feature type="compositionally biased region" description="Basic residues" evidence="15">
    <location>
        <begin position="405"/>
        <end position="416"/>
    </location>
</feature>
<keyword evidence="8" id="KW-0378">Hydrolase</keyword>
<feature type="region of interest" description="Disordered" evidence="15">
    <location>
        <begin position="592"/>
        <end position="637"/>
    </location>
</feature>
<dbReference type="FunFam" id="3.40.50.1010:FF:000024">
    <property type="entry name" value="flap endonuclease GEN homolog 1"/>
    <property type="match status" value="1"/>
</dbReference>
<evidence type="ECO:0000256" key="13">
    <source>
        <dbReference type="ARBA" id="ARBA00063132"/>
    </source>
</evidence>
<feature type="region of interest" description="Disordered" evidence="15">
    <location>
        <begin position="403"/>
        <end position="430"/>
    </location>
</feature>
<evidence type="ECO:0000313" key="18">
    <source>
        <dbReference type="EnsemblMetazoa" id="G3855.1:cds"/>
    </source>
</evidence>
<keyword evidence="11" id="KW-0539">Nucleus</keyword>
<feature type="compositionally biased region" description="Polar residues" evidence="15">
    <location>
        <begin position="594"/>
        <end position="636"/>
    </location>
</feature>
<dbReference type="AlphaFoldDB" id="A0A8W8N0Y4"/>
<dbReference type="OrthoDB" id="2959108at2759"/>
<dbReference type="CDD" id="cd09869">
    <property type="entry name" value="PIN_GEN1"/>
    <property type="match status" value="1"/>
</dbReference>
<feature type="region of interest" description="Disordered" evidence="15">
    <location>
        <begin position="501"/>
        <end position="565"/>
    </location>
</feature>
<sequence length="965" mass="108085">MGVTNLWQVLEPVQAHQTLSSLKGQTLAVDLSIWVCETQCVKQMQGVVSKPYLRNLFFRISHLLQLGVHLVFVIEGRAPELKQQVMAKRQETRFPQRKAVGGQRQGGRRNFNACLKECCEMLDYLGVPYVHSPGEAEATCAALNASGVVDACLTNDGDAFLYGARTVYRNFTMNTKDPHVECYCMTDVEEKLGLSREKLVAMALLLGCDYLPKGVPGVGVERAIKLMNALPSSNVLKRFETWSSMPESCCVDTVEVYIRRKALLVQDFPQKEVIQEFFQEKKKTPRHISKWCRPSMSNLQVFCLNKLEWPVEYTVEKVLPLITLWDMSDLTSSTPQTDRHLVPKQIVKSRVRHGVVCYEILWNQPETDSGVSGDVYRTIEEQVLFRRSYPQIVAQFDIEQENKKVKTKRKSRKKKTTEKENGREETEISERIASVNVKEEDDVECNGVGDDIDTEVRDKDKQIPSESKLDARLLNVQPTQQMKASPMHSLELALRSIPRRSEKDGHVAVERNLNFSSSEEDEEELEEEYLPLSQRLQLKIAKPRGRQRREPQSRGSSKNNQGGEGIDVMVRAISQGVSGALRGCFSSDSDSEELQTFSSQTGTKLDSSVTDNELTSTQTSSEKHQSSPSGNSQICLQKTPIWERRTAKSTEAITKGDYLDVPDINFSVLTPDVLGRSMPSVRISSGASSSTPEGQHVDSMSKFSYNLSNLSPHLSENAMVSPFLRPVALHSPIVMTSCEKPQTSQSFSTLWENTSMNRTNGAVEFGDFEVQTSLLNSFNKLNITDQEKTSMLSDVGKKVFDSPSDFKRVNLGENIFDSPSGNKEFSCGQSKNSQEDDSVIIVSSTSDLSFSVQTDKMSENPNTSDKNESVGPSPLRSVLATVNRQKDRQSKPQCNKERTRDLCQSSPVCVGKENEAGGQWEGEECSRHSPLSLIDRLRQRLSNQSDSGLITNFKPFSVKPVKPVK</sequence>
<reference evidence="18" key="1">
    <citation type="submission" date="2022-08" db="UniProtKB">
        <authorList>
            <consortium name="EnsemblMetazoa"/>
        </authorList>
    </citation>
    <scope>IDENTIFICATION</scope>
    <source>
        <strain evidence="18">05x7-T-G4-1.051#20</strain>
    </source>
</reference>
<dbReference type="InterPro" id="IPR008918">
    <property type="entry name" value="HhH2"/>
</dbReference>
<dbReference type="InterPro" id="IPR041012">
    <property type="entry name" value="GEN_chromo"/>
</dbReference>
<name>A0A8W8N0Y4_MAGGI</name>
<keyword evidence="10" id="KW-0234">DNA repair</keyword>
<evidence type="ECO:0000256" key="11">
    <source>
        <dbReference type="ARBA" id="ARBA00023242"/>
    </source>
</evidence>
<feature type="compositionally biased region" description="Acidic residues" evidence="15">
    <location>
        <begin position="518"/>
        <end position="529"/>
    </location>
</feature>
<dbReference type="Pfam" id="PF00752">
    <property type="entry name" value="XPG_N"/>
    <property type="match status" value="1"/>
</dbReference>
<evidence type="ECO:0000256" key="4">
    <source>
        <dbReference type="ARBA" id="ARBA00022722"/>
    </source>
</evidence>
<dbReference type="InterPro" id="IPR006084">
    <property type="entry name" value="XPG/Rad2"/>
</dbReference>
<comment type="similarity">
    <text evidence="12">Belongs to the XPG/RAD2 endonuclease family. GEN subfamily.</text>
</comment>
<dbReference type="GO" id="GO:0000400">
    <property type="term" value="F:four-way junction DNA binding"/>
    <property type="evidence" value="ECO:0007669"/>
    <property type="project" value="TreeGrafter"/>
</dbReference>
<dbReference type="GO" id="GO:0006281">
    <property type="term" value="P:DNA repair"/>
    <property type="evidence" value="ECO:0007669"/>
    <property type="project" value="UniProtKB-KW"/>
</dbReference>
<evidence type="ECO:0000256" key="5">
    <source>
        <dbReference type="ARBA" id="ARBA00022723"/>
    </source>
</evidence>
<evidence type="ECO:0000259" key="17">
    <source>
        <dbReference type="SMART" id="SM00485"/>
    </source>
</evidence>
<dbReference type="PANTHER" id="PTHR11081">
    <property type="entry name" value="FLAP ENDONUCLEASE FAMILY MEMBER"/>
    <property type="match status" value="1"/>
</dbReference>
<keyword evidence="3" id="KW-0597">Phosphoprotein</keyword>
<keyword evidence="7" id="KW-0227">DNA damage</keyword>
<feature type="region of interest" description="Disordered" evidence="15">
    <location>
        <begin position="850"/>
        <end position="877"/>
    </location>
</feature>
<keyword evidence="9" id="KW-0460">Magnesium</keyword>
<accession>A0A8W8N0Y4</accession>
<dbReference type="InterPro" id="IPR006085">
    <property type="entry name" value="XPG_DNA_repair_N"/>
</dbReference>
<dbReference type="FunFam" id="1.10.150.20:FF:000030">
    <property type="entry name" value="Flap endonuclease GEN-like 1"/>
    <property type="match status" value="1"/>
</dbReference>
<keyword evidence="6" id="KW-0255">Endonuclease</keyword>
<evidence type="ECO:0000256" key="14">
    <source>
        <dbReference type="ARBA" id="ARBA00070188"/>
    </source>
</evidence>
<keyword evidence="4" id="KW-0540">Nuclease</keyword>